<protein>
    <recommendedName>
        <fullName evidence="3">J domain-containing protein</fullName>
    </recommendedName>
</protein>
<keyword evidence="2" id="KW-1133">Transmembrane helix</keyword>
<feature type="region of interest" description="Disordered" evidence="1">
    <location>
        <begin position="126"/>
        <end position="148"/>
    </location>
</feature>
<proteinExistence type="predicted"/>
<feature type="transmembrane region" description="Helical" evidence="2">
    <location>
        <begin position="219"/>
        <end position="237"/>
    </location>
</feature>
<gene>
    <name evidence="6" type="ORF">FNF27_07362</name>
    <name evidence="4" type="ORF">FNF29_07089</name>
    <name evidence="5" type="ORF">FNF31_07043</name>
</gene>
<dbReference type="InterPro" id="IPR036869">
    <property type="entry name" value="J_dom_sf"/>
</dbReference>
<dbReference type="AlphaFoldDB" id="A0A5A8CBZ6"/>
<feature type="domain" description="J" evidence="3">
    <location>
        <begin position="56"/>
        <end position="120"/>
    </location>
</feature>
<evidence type="ECO:0000256" key="1">
    <source>
        <dbReference type="SAM" id="MobiDB-lite"/>
    </source>
</evidence>
<dbReference type="Proteomes" id="UP000325113">
    <property type="component" value="Unassembled WGS sequence"/>
</dbReference>
<dbReference type="PANTHER" id="PTHR43096">
    <property type="entry name" value="DNAJ HOMOLOG 1, MITOCHONDRIAL-RELATED"/>
    <property type="match status" value="1"/>
</dbReference>
<evidence type="ECO:0000256" key="2">
    <source>
        <dbReference type="SAM" id="Phobius"/>
    </source>
</evidence>
<evidence type="ECO:0000259" key="3">
    <source>
        <dbReference type="PROSITE" id="PS50076"/>
    </source>
</evidence>
<dbReference type="EMBL" id="VLTN01000060">
    <property type="protein sequence ID" value="KAA0147876.1"/>
    <property type="molecule type" value="Genomic_DNA"/>
</dbReference>
<evidence type="ECO:0000313" key="5">
    <source>
        <dbReference type="EMBL" id="KAA0150388.1"/>
    </source>
</evidence>
<dbReference type="PRINTS" id="PR00625">
    <property type="entry name" value="JDOMAIN"/>
</dbReference>
<dbReference type="Proteomes" id="UP000323011">
    <property type="component" value="Unassembled WGS sequence"/>
</dbReference>
<organism evidence="5 9">
    <name type="scientific">Cafeteria roenbergensis</name>
    <name type="common">Marine flagellate</name>
    <dbReference type="NCBI Taxonomy" id="33653"/>
    <lineage>
        <taxon>Eukaryota</taxon>
        <taxon>Sar</taxon>
        <taxon>Stramenopiles</taxon>
        <taxon>Bigyra</taxon>
        <taxon>Opalozoa</taxon>
        <taxon>Bicosoecida</taxon>
        <taxon>Cafeteriaceae</taxon>
        <taxon>Cafeteria</taxon>
    </lineage>
</organism>
<dbReference type="Proteomes" id="UP000322899">
    <property type="component" value="Unassembled WGS sequence"/>
</dbReference>
<evidence type="ECO:0000313" key="6">
    <source>
        <dbReference type="EMBL" id="KAA0167279.1"/>
    </source>
</evidence>
<dbReference type="GO" id="GO:0005737">
    <property type="term" value="C:cytoplasm"/>
    <property type="evidence" value="ECO:0007669"/>
    <property type="project" value="TreeGrafter"/>
</dbReference>
<dbReference type="GO" id="GO:0051082">
    <property type="term" value="F:unfolded protein binding"/>
    <property type="evidence" value="ECO:0007669"/>
    <property type="project" value="TreeGrafter"/>
</dbReference>
<sequence>MAMSSAARRVAARIHRALPGSSIPRRPIHASSASPADQRQHSDRSAWHNVSAGPADHYRILNIPHHATKAEVKRAYLLMAKKHHPDVSDSTSSDAMFRAAAEAYETLGDDAKRREYDEERLGSSIVAEATEAEAEARPGQRRPRTAADLRRKNEPWNTSVGGAYTRAEHEAAFRDAMYGTMERIRMERQMQGTLSRENRERVHVPSQAETVRSLVGRPLAFAAVVAVNCLLAMGYFYPQLSPLA</sequence>
<name>A0A5A8CBZ6_CAFRO</name>
<evidence type="ECO:0000313" key="9">
    <source>
        <dbReference type="Proteomes" id="UP000325113"/>
    </source>
</evidence>
<dbReference type="PANTHER" id="PTHR43096:SF10">
    <property type="entry name" value="CHAPERONE PROTEIN DNAJ A6, CHLOROPLASTIC"/>
    <property type="match status" value="1"/>
</dbReference>
<dbReference type="EMBL" id="VLTO01000082">
    <property type="protein sequence ID" value="KAA0167279.1"/>
    <property type="molecule type" value="Genomic_DNA"/>
</dbReference>
<dbReference type="OrthoDB" id="10250354at2759"/>
<dbReference type="Pfam" id="PF00226">
    <property type="entry name" value="DnaJ"/>
    <property type="match status" value="1"/>
</dbReference>
<evidence type="ECO:0000313" key="7">
    <source>
        <dbReference type="Proteomes" id="UP000322899"/>
    </source>
</evidence>
<dbReference type="CDD" id="cd06257">
    <property type="entry name" value="DnaJ"/>
    <property type="match status" value="1"/>
</dbReference>
<evidence type="ECO:0000313" key="8">
    <source>
        <dbReference type="Proteomes" id="UP000323011"/>
    </source>
</evidence>
<accession>A0A5A8CBZ6</accession>
<dbReference type="EMBL" id="VLTM01000125">
    <property type="protein sequence ID" value="KAA0150388.1"/>
    <property type="molecule type" value="Genomic_DNA"/>
</dbReference>
<comment type="caution">
    <text evidence="5">The sequence shown here is derived from an EMBL/GenBank/DDBJ whole genome shotgun (WGS) entry which is preliminary data.</text>
</comment>
<feature type="region of interest" description="Disordered" evidence="1">
    <location>
        <begin position="15"/>
        <end position="50"/>
    </location>
</feature>
<dbReference type="SUPFAM" id="SSF46565">
    <property type="entry name" value="Chaperone J-domain"/>
    <property type="match status" value="1"/>
</dbReference>
<dbReference type="InterPro" id="IPR018253">
    <property type="entry name" value="DnaJ_domain_CS"/>
</dbReference>
<reference evidence="7 8" key="1">
    <citation type="submission" date="2019-07" db="EMBL/GenBank/DDBJ databases">
        <title>Genomes of Cafeteria roenbergensis.</title>
        <authorList>
            <person name="Fischer M.G."/>
            <person name="Hackl T."/>
            <person name="Roman M."/>
        </authorList>
    </citation>
    <scope>NUCLEOTIDE SEQUENCE [LARGE SCALE GENOMIC DNA]</scope>
    <source>
        <strain evidence="4 8">BVI</strain>
        <strain evidence="5 9">Cflag</strain>
        <strain evidence="6 7">E4-10P</strain>
    </source>
</reference>
<dbReference type="PROSITE" id="PS50076">
    <property type="entry name" value="DNAJ_2"/>
    <property type="match status" value="1"/>
</dbReference>
<keyword evidence="8" id="KW-1185">Reference proteome</keyword>
<evidence type="ECO:0000313" key="4">
    <source>
        <dbReference type="EMBL" id="KAA0147876.1"/>
    </source>
</evidence>
<keyword evidence="2" id="KW-0472">Membrane</keyword>
<dbReference type="InterPro" id="IPR001623">
    <property type="entry name" value="DnaJ_domain"/>
</dbReference>
<dbReference type="GO" id="GO:0042026">
    <property type="term" value="P:protein refolding"/>
    <property type="evidence" value="ECO:0007669"/>
    <property type="project" value="TreeGrafter"/>
</dbReference>
<keyword evidence="2" id="KW-0812">Transmembrane</keyword>
<dbReference type="SMART" id="SM00271">
    <property type="entry name" value="DnaJ"/>
    <property type="match status" value="1"/>
</dbReference>
<dbReference type="Gene3D" id="1.10.287.110">
    <property type="entry name" value="DnaJ domain"/>
    <property type="match status" value="1"/>
</dbReference>
<dbReference type="PROSITE" id="PS00636">
    <property type="entry name" value="DNAJ_1"/>
    <property type="match status" value="1"/>
</dbReference>